<dbReference type="InterPro" id="IPR036113">
    <property type="entry name" value="Asp/Glu-ADT_sf_sub_c"/>
</dbReference>
<comment type="catalytic activity">
    <reaction evidence="1">
        <text>L-aspartyl-tRNA(Asn) + L-glutamine + ATP + H2O = L-asparaginyl-tRNA(Asn) + L-glutamate + ADP + phosphate + 2 H(+)</text>
        <dbReference type="Rhea" id="RHEA:14513"/>
        <dbReference type="Rhea" id="RHEA-COMP:9674"/>
        <dbReference type="Rhea" id="RHEA-COMP:9677"/>
        <dbReference type="ChEBI" id="CHEBI:15377"/>
        <dbReference type="ChEBI" id="CHEBI:15378"/>
        <dbReference type="ChEBI" id="CHEBI:29985"/>
        <dbReference type="ChEBI" id="CHEBI:30616"/>
        <dbReference type="ChEBI" id="CHEBI:43474"/>
        <dbReference type="ChEBI" id="CHEBI:58359"/>
        <dbReference type="ChEBI" id="CHEBI:78515"/>
        <dbReference type="ChEBI" id="CHEBI:78516"/>
        <dbReference type="ChEBI" id="CHEBI:456216"/>
    </reaction>
</comment>
<accession>A0A9D7SG13</accession>
<comment type="function">
    <text evidence="1">Allows the formation of correctly charged Asn-tRNA(Asn) or Gln-tRNA(Gln) through the transamidation of misacylated Asp-tRNA(Asn) or Glu-tRNA(Gln) in organisms which lack either or both of asparaginyl-tRNA or glutaminyl-tRNA synthetases. The reaction takes place in the presence of glutamine and ATP through an activated phospho-Asp-tRNA(Asn) or phospho-Glu-tRNA(Gln).</text>
</comment>
<dbReference type="Pfam" id="PF02686">
    <property type="entry name" value="GatC"/>
    <property type="match status" value="1"/>
</dbReference>
<evidence type="ECO:0000313" key="3">
    <source>
        <dbReference type="Proteomes" id="UP000886657"/>
    </source>
</evidence>
<dbReference type="EC" id="6.3.5.-" evidence="1"/>
<dbReference type="HAMAP" id="MF_00122">
    <property type="entry name" value="GatC"/>
    <property type="match status" value="1"/>
</dbReference>
<evidence type="ECO:0000256" key="1">
    <source>
        <dbReference type="HAMAP-Rule" id="MF_00122"/>
    </source>
</evidence>
<reference evidence="2" key="1">
    <citation type="submission" date="2020-10" db="EMBL/GenBank/DDBJ databases">
        <title>Connecting structure to function with the recovery of over 1000 high-quality activated sludge metagenome-assembled genomes encoding full-length rRNA genes using long-read sequencing.</title>
        <authorList>
            <person name="Singleton C.M."/>
            <person name="Petriglieri F."/>
            <person name="Kristensen J.M."/>
            <person name="Kirkegaard R.H."/>
            <person name="Michaelsen T.Y."/>
            <person name="Andersen M.H."/>
            <person name="Karst S.M."/>
            <person name="Dueholm M.S."/>
            <person name="Nielsen P.H."/>
            <person name="Albertsen M."/>
        </authorList>
    </citation>
    <scope>NUCLEOTIDE SEQUENCE</scope>
    <source>
        <strain evidence="2">Skiv_18-Q3-R9-52_MAXAC.067</strain>
    </source>
</reference>
<proteinExistence type="inferred from homology"/>
<dbReference type="GO" id="GO:0006450">
    <property type="term" value="P:regulation of translational fidelity"/>
    <property type="evidence" value="ECO:0007669"/>
    <property type="project" value="InterPro"/>
</dbReference>
<dbReference type="NCBIfam" id="TIGR00135">
    <property type="entry name" value="gatC"/>
    <property type="match status" value="1"/>
</dbReference>
<gene>
    <name evidence="1 2" type="primary">gatC</name>
    <name evidence="2" type="ORF">IPP58_03495</name>
</gene>
<organism evidence="2 3">
    <name type="scientific">Candidatus Geothrix skivensis</name>
    <dbReference type="NCBI Taxonomy" id="2954439"/>
    <lineage>
        <taxon>Bacteria</taxon>
        <taxon>Pseudomonadati</taxon>
        <taxon>Acidobacteriota</taxon>
        <taxon>Holophagae</taxon>
        <taxon>Holophagales</taxon>
        <taxon>Holophagaceae</taxon>
        <taxon>Geothrix</taxon>
    </lineage>
</organism>
<dbReference type="SUPFAM" id="SSF141000">
    <property type="entry name" value="Glu-tRNAGln amidotransferase C subunit"/>
    <property type="match status" value="1"/>
</dbReference>
<dbReference type="GO" id="GO:0050567">
    <property type="term" value="F:glutaminyl-tRNA synthase (glutamine-hydrolyzing) activity"/>
    <property type="evidence" value="ECO:0007669"/>
    <property type="project" value="UniProtKB-UniRule"/>
</dbReference>
<keyword evidence="1" id="KW-0547">Nucleotide-binding</keyword>
<comment type="catalytic activity">
    <reaction evidence="1">
        <text>L-glutamyl-tRNA(Gln) + L-glutamine + ATP + H2O = L-glutaminyl-tRNA(Gln) + L-glutamate + ADP + phosphate + H(+)</text>
        <dbReference type="Rhea" id="RHEA:17521"/>
        <dbReference type="Rhea" id="RHEA-COMP:9681"/>
        <dbReference type="Rhea" id="RHEA-COMP:9684"/>
        <dbReference type="ChEBI" id="CHEBI:15377"/>
        <dbReference type="ChEBI" id="CHEBI:15378"/>
        <dbReference type="ChEBI" id="CHEBI:29985"/>
        <dbReference type="ChEBI" id="CHEBI:30616"/>
        <dbReference type="ChEBI" id="CHEBI:43474"/>
        <dbReference type="ChEBI" id="CHEBI:58359"/>
        <dbReference type="ChEBI" id="CHEBI:78520"/>
        <dbReference type="ChEBI" id="CHEBI:78521"/>
        <dbReference type="ChEBI" id="CHEBI:456216"/>
    </reaction>
</comment>
<protein>
    <recommendedName>
        <fullName evidence="1">Aspartyl/glutamyl-tRNA(Asn/Gln) amidotransferase subunit C</fullName>
        <shortName evidence="1">Asp/Glu-ADT subunit C</shortName>
        <ecNumber evidence="1">6.3.5.-</ecNumber>
    </recommendedName>
</protein>
<keyword evidence="1" id="KW-0436">Ligase</keyword>
<evidence type="ECO:0000313" key="2">
    <source>
        <dbReference type="EMBL" id="MBK9795553.1"/>
    </source>
</evidence>
<sequence>MDVTREDVLRCAALAHLSLREEELEPMRLAMTRMLTHAASLDELPLDGVEPMLAGLGRPLPRREDVPSDTFTQAEALANAPEQDRGCFVVPKVL</sequence>
<dbReference type="GO" id="GO:0005524">
    <property type="term" value="F:ATP binding"/>
    <property type="evidence" value="ECO:0007669"/>
    <property type="project" value="UniProtKB-KW"/>
</dbReference>
<dbReference type="EMBL" id="JADKIO010000005">
    <property type="protein sequence ID" value="MBK9795553.1"/>
    <property type="molecule type" value="Genomic_DNA"/>
</dbReference>
<comment type="subunit">
    <text evidence="1">Heterotrimer of A, B and C subunits.</text>
</comment>
<dbReference type="Gene3D" id="1.10.20.60">
    <property type="entry name" value="Glu-tRNAGln amidotransferase C subunit, N-terminal domain"/>
    <property type="match status" value="1"/>
</dbReference>
<dbReference type="GO" id="GO:0006412">
    <property type="term" value="P:translation"/>
    <property type="evidence" value="ECO:0007669"/>
    <property type="project" value="UniProtKB-UniRule"/>
</dbReference>
<dbReference type="Proteomes" id="UP000886657">
    <property type="component" value="Unassembled WGS sequence"/>
</dbReference>
<keyword evidence="1" id="KW-0067">ATP-binding</keyword>
<name>A0A9D7SG13_9BACT</name>
<comment type="caution">
    <text evidence="2">The sequence shown here is derived from an EMBL/GenBank/DDBJ whole genome shotgun (WGS) entry which is preliminary data.</text>
</comment>
<dbReference type="InterPro" id="IPR003837">
    <property type="entry name" value="GatC"/>
</dbReference>
<comment type="similarity">
    <text evidence="1">Belongs to the GatC family.</text>
</comment>
<keyword evidence="1" id="KW-0648">Protein biosynthesis</keyword>
<dbReference type="AlphaFoldDB" id="A0A9D7SG13"/>